<accession>A0A2C8F593</accession>
<gene>
    <name evidence="1" type="ORF">DPRO_0707</name>
</gene>
<sequence length="115" mass="12901">MRRRSIIRMKPPDGGFDHLLVDDVAERIGVHPGLPAFAKDVDVASYIKTKVTIKRVVDTTLFQDSEVFIENAAFTEPDKIMDKHPVRLAAFDSAPSFPLRLVSSWLSSRYGCSHT</sequence>
<evidence type="ECO:0000313" key="1">
    <source>
        <dbReference type="EMBL" id="SOB57593.1"/>
    </source>
</evidence>
<dbReference type="EMBL" id="LT907975">
    <property type="protein sequence ID" value="SOB57593.1"/>
    <property type="molecule type" value="Genomic_DNA"/>
</dbReference>
<organism evidence="1 2">
    <name type="scientific">Pseudodesulfovibrio profundus</name>
    <dbReference type="NCBI Taxonomy" id="57320"/>
    <lineage>
        <taxon>Bacteria</taxon>
        <taxon>Pseudomonadati</taxon>
        <taxon>Thermodesulfobacteriota</taxon>
        <taxon>Desulfovibrionia</taxon>
        <taxon>Desulfovibrionales</taxon>
        <taxon>Desulfovibrionaceae</taxon>
    </lineage>
</organism>
<proteinExistence type="predicted"/>
<dbReference type="Proteomes" id="UP000219215">
    <property type="component" value="Chromosome DPRO"/>
</dbReference>
<dbReference type="AlphaFoldDB" id="A0A2C8F593"/>
<protein>
    <submittedName>
        <fullName evidence="1">Uncharacterized protein</fullName>
    </submittedName>
</protein>
<name>A0A2C8F593_9BACT</name>
<dbReference type="RefSeq" id="WP_157917359.1">
    <property type="nucleotide sequence ID" value="NZ_LT907975.1"/>
</dbReference>
<keyword evidence="2" id="KW-1185">Reference proteome</keyword>
<reference evidence="2" key="1">
    <citation type="submission" date="2017-09" db="EMBL/GenBank/DDBJ databases">
        <authorList>
            <person name="Regsiter A."/>
            <person name="William W."/>
        </authorList>
    </citation>
    <scope>NUCLEOTIDE SEQUENCE [LARGE SCALE GENOMIC DNA]</scope>
    <source>
        <strain evidence="2">500-1</strain>
    </source>
</reference>
<dbReference type="KEGG" id="pprf:DPRO_0707"/>
<evidence type="ECO:0000313" key="2">
    <source>
        <dbReference type="Proteomes" id="UP000219215"/>
    </source>
</evidence>